<protein>
    <submittedName>
        <fullName evidence="1">Uncharacterized protein</fullName>
    </submittedName>
</protein>
<evidence type="ECO:0000313" key="1">
    <source>
        <dbReference type="EMBL" id="RLV58822.1"/>
    </source>
</evidence>
<reference evidence="1 2" key="1">
    <citation type="submission" date="2018-09" db="EMBL/GenBank/DDBJ databases">
        <title>Phylogeny of the Shewanellaceae, and recommendation for two new genera, Pseudoshewanella and Parashewanella.</title>
        <authorList>
            <person name="Wang G."/>
        </authorList>
    </citation>
    <scope>NUCLEOTIDE SEQUENCE [LARGE SCALE GENOMIC DNA]</scope>
    <source>
        <strain evidence="1 2">C51</strain>
    </source>
</reference>
<gene>
    <name evidence="1" type="ORF">D5018_15325</name>
</gene>
<accession>A0A3L8PXM1</accession>
<dbReference type="AlphaFoldDB" id="A0A3L8PXM1"/>
<dbReference type="EMBL" id="QZEI01000054">
    <property type="protein sequence ID" value="RLV58822.1"/>
    <property type="molecule type" value="Genomic_DNA"/>
</dbReference>
<keyword evidence="2" id="KW-1185">Reference proteome</keyword>
<dbReference type="RefSeq" id="WP_121839874.1">
    <property type="nucleotide sequence ID" value="NZ_ML014803.1"/>
</dbReference>
<sequence length="277" mass="31949">MATEIHSLSLISQLLVKQSDESQFLDAIKNSHTFKVLMSPSEQTDCESVLDALNKSGVACLTTTDNDLSLKLCLNMVRCVEEHLIWELNQNNLKTMCISHTEYPCLEFCFEQDKSTSPKDITAIHNDSADQDKLRVFSEIIAAKKNNLFLLANRQTSTMPFWEVYKSKYNEESSENACIRQEKARELDHCFIENMEKNELHICGEQNQNFDISQIGVTYFFRLNGSKEWHVFSIKPADHTTNSMIWCCKVSDACWQERWQDIKPIMPSQVKAELRTS</sequence>
<dbReference type="Proteomes" id="UP000281474">
    <property type="component" value="Unassembled WGS sequence"/>
</dbReference>
<organism evidence="1 2">
    <name type="scientific">Parashewanella curva</name>
    <dbReference type="NCBI Taxonomy" id="2338552"/>
    <lineage>
        <taxon>Bacteria</taxon>
        <taxon>Pseudomonadati</taxon>
        <taxon>Pseudomonadota</taxon>
        <taxon>Gammaproteobacteria</taxon>
        <taxon>Alteromonadales</taxon>
        <taxon>Shewanellaceae</taxon>
        <taxon>Parashewanella</taxon>
    </lineage>
</organism>
<proteinExistence type="predicted"/>
<evidence type="ECO:0000313" key="2">
    <source>
        <dbReference type="Proteomes" id="UP000281474"/>
    </source>
</evidence>
<comment type="caution">
    <text evidence="1">The sequence shown here is derived from an EMBL/GenBank/DDBJ whole genome shotgun (WGS) entry which is preliminary data.</text>
</comment>
<name>A0A3L8PXM1_9GAMM</name>
<dbReference type="OrthoDB" id="649587at2"/>